<dbReference type="Gene3D" id="1.10.10.10">
    <property type="entry name" value="Winged helix-like DNA-binding domain superfamily/Winged helix DNA-binding domain"/>
    <property type="match status" value="1"/>
</dbReference>
<reference evidence="8 9" key="1">
    <citation type="submission" date="2019-06" db="EMBL/GenBank/DDBJ databases">
        <authorList>
            <person name="De-Chao Zhang Q."/>
        </authorList>
    </citation>
    <scope>NUCLEOTIDE SEQUENCE [LARGE SCALE GENOMIC DNA]</scope>
    <source>
        <strain evidence="8 9">KN1116</strain>
    </source>
</reference>
<dbReference type="SUPFAM" id="SSF88659">
    <property type="entry name" value="Sigma3 and sigma4 domains of RNA polymerase sigma factors"/>
    <property type="match status" value="1"/>
</dbReference>
<dbReference type="InterPro" id="IPR013324">
    <property type="entry name" value="RNA_pol_sigma_r3/r4-like"/>
</dbReference>
<dbReference type="AlphaFoldDB" id="A0A9E5MJI9"/>
<evidence type="ECO:0000259" key="7">
    <source>
        <dbReference type="Pfam" id="PF08281"/>
    </source>
</evidence>
<dbReference type="OrthoDB" id="5243766at2"/>
<dbReference type="InterPro" id="IPR013325">
    <property type="entry name" value="RNA_pol_sigma_r2"/>
</dbReference>
<dbReference type="Proteomes" id="UP000818266">
    <property type="component" value="Unassembled WGS sequence"/>
</dbReference>
<dbReference type="EMBL" id="VIKT02000002">
    <property type="protein sequence ID" value="NHF61849.1"/>
    <property type="molecule type" value="Genomic_DNA"/>
</dbReference>
<proteinExistence type="inferred from homology"/>
<dbReference type="PANTHER" id="PTHR43133:SF8">
    <property type="entry name" value="RNA POLYMERASE SIGMA FACTOR HI_1459-RELATED"/>
    <property type="match status" value="1"/>
</dbReference>
<comment type="similarity">
    <text evidence="1">Belongs to the sigma-70 factor family. ECF subfamily.</text>
</comment>
<feature type="domain" description="RNA polymerase sigma factor 70 region 4 type 2" evidence="7">
    <location>
        <begin position="121"/>
        <end position="172"/>
    </location>
</feature>
<dbReference type="InterPro" id="IPR039425">
    <property type="entry name" value="RNA_pol_sigma-70-like"/>
</dbReference>
<sequence length="191" mass="21458">MDLSESTEAALWERARRDDGDAFGSLFDLHHDRTYRRALGLMANTHDAEDVAASAFFELWRKRRTVRPVQGSVLPWLLVTTVNLARNAQRSSSRYQQVIRTIPRAEALAAPDSETVETKKRLTDSLQRLSPVDGALFVLTALEDMPLAEAAEAVGLKPSTARMRLHRARLRLRTDLHDLNPIVQPAVEGNH</sequence>
<dbReference type="InterPro" id="IPR014284">
    <property type="entry name" value="RNA_pol_sigma-70_dom"/>
</dbReference>
<dbReference type="InterPro" id="IPR013249">
    <property type="entry name" value="RNA_pol_sigma70_r4_t2"/>
</dbReference>
<gene>
    <name evidence="8" type="ORF">FK219_001105</name>
</gene>
<dbReference type="PANTHER" id="PTHR43133">
    <property type="entry name" value="RNA POLYMERASE ECF-TYPE SIGMA FACTO"/>
    <property type="match status" value="1"/>
</dbReference>
<dbReference type="SUPFAM" id="SSF88946">
    <property type="entry name" value="Sigma2 domain of RNA polymerase sigma factors"/>
    <property type="match status" value="1"/>
</dbReference>
<accession>A0A9E5MJI9</accession>
<evidence type="ECO:0000313" key="9">
    <source>
        <dbReference type="Proteomes" id="UP000818266"/>
    </source>
</evidence>
<dbReference type="GO" id="GO:0016987">
    <property type="term" value="F:sigma factor activity"/>
    <property type="evidence" value="ECO:0007669"/>
    <property type="project" value="UniProtKB-KW"/>
</dbReference>
<evidence type="ECO:0000313" key="8">
    <source>
        <dbReference type="EMBL" id="NHF61849.1"/>
    </source>
</evidence>
<dbReference type="Pfam" id="PF04542">
    <property type="entry name" value="Sigma70_r2"/>
    <property type="match status" value="1"/>
</dbReference>
<organism evidence="8 9">
    <name type="scientific">Microcella pacifica</name>
    <dbReference type="NCBI Taxonomy" id="2591847"/>
    <lineage>
        <taxon>Bacteria</taxon>
        <taxon>Bacillati</taxon>
        <taxon>Actinomycetota</taxon>
        <taxon>Actinomycetes</taxon>
        <taxon>Micrococcales</taxon>
        <taxon>Microbacteriaceae</taxon>
        <taxon>Microcella</taxon>
    </lineage>
</organism>
<evidence type="ECO:0000259" key="6">
    <source>
        <dbReference type="Pfam" id="PF04542"/>
    </source>
</evidence>
<protein>
    <submittedName>
        <fullName evidence="8">Sigma-70 family RNA polymerase sigma factor</fullName>
    </submittedName>
</protein>
<dbReference type="InterPro" id="IPR007627">
    <property type="entry name" value="RNA_pol_sigma70_r2"/>
</dbReference>
<keyword evidence="4" id="KW-0238">DNA-binding</keyword>
<reference evidence="8 9" key="2">
    <citation type="submission" date="2020-03" db="EMBL/GenBank/DDBJ databases">
        <title>Chryseoglobus sp. isolated from a deep-sea seamount.</title>
        <authorList>
            <person name="Zhang D.-C."/>
        </authorList>
    </citation>
    <scope>NUCLEOTIDE SEQUENCE [LARGE SCALE GENOMIC DNA]</scope>
    <source>
        <strain evidence="8 9">KN1116</strain>
    </source>
</reference>
<evidence type="ECO:0000256" key="5">
    <source>
        <dbReference type="ARBA" id="ARBA00023163"/>
    </source>
</evidence>
<comment type="caution">
    <text evidence="8">The sequence shown here is derived from an EMBL/GenBank/DDBJ whole genome shotgun (WGS) entry which is preliminary data.</text>
</comment>
<dbReference type="NCBIfam" id="TIGR02937">
    <property type="entry name" value="sigma70-ECF"/>
    <property type="match status" value="1"/>
</dbReference>
<keyword evidence="3" id="KW-0731">Sigma factor</keyword>
<dbReference type="RefSeq" id="WP_152582769.1">
    <property type="nucleotide sequence ID" value="NZ_VIKT02000002.1"/>
</dbReference>
<evidence type="ECO:0000256" key="3">
    <source>
        <dbReference type="ARBA" id="ARBA00023082"/>
    </source>
</evidence>
<dbReference type="InterPro" id="IPR036388">
    <property type="entry name" value="WH-like_DNA-bd_sf"/>
</dbReference>
<feature type="domain" description="RNA polymerase sigma-70 region 2" evidence="6">
    <location>
        <begin position="26"/>
        <end position="94"/>
    </location>
</feature>
<dbReference type="Pfam" id="PF08281">
    <property type="entry name" value="Sigma70_r4_2"/>
    <property type="match status" value="1"/>
</dbReference>
<dbReference type="GO" id="GO:0006352">
    <property type="term" value="P:DNA-templated transcription initiation"/>
    <property type="evidence" value="ECO:0007669"/>
    <property type="project" value="InterPro"/>
</dbReference>
<name>A0A9E5MJI9_9MICO</name>
<evidence type="ECO:0000256" key="4">
    <source>
        <dbReference type="ARBA" id="ARBA00023125"/>
    </source>
</evidence>
<keyword evidence="5" id="KW-0804">Transcription</keyword>
<evidence type="ECO:0000256" key="2">
    <source>
        <dbReference type="ARBA" id="ARBA00023015"/>
    </source>
</evidence>
<keyword evidence="2" id="KW-0805">Transcription regulation</keyword>
<keyword evidence="9" id="KW-1185">Reference proteome</keyword>
<dbReference type="Gene3D" id="1.10.1740.10">
    <property type="match status" value="1"/>
</dbReference>
<evidence type="ECO:0000256" key="1">
    <source>
        <dbReference type="ARBA" id="ARBA00010641"/>
    </source>
</evidence>
<dbReference type="GO" id="GO:0003677">
    <property type="term" value="F:DNA binding"/>
    <property type="evidence" value="ECO:0007669"/>
    <property type="project" value="UniProtKB-KW"/>
</dbReference>